<dbReference type="AlphaFoldDB" id="A0A443NFJ3"/>
<organism evidence="2 3">
    <name type="scientific">Cinnamomum micranthum f. kanehirae</name>
    <dbReference type="NCBI Taxonomy" id="337451"/>
    <lineage>
        <taxon>Eukaryota</taxon>
        <taxon>Viridiplantae</taxon>
        <taxon>Streptophyta</taxon>
        <taxon>Embryophyta</taxon>
        <taxon>Tracheophyta</taxon>
        <taxon>Spermatophyta</taxon>
        <taxon>Magnoliopsida</taxon>
        <taxon>Magnoliidae</taxon>
        <taxon>Laurales</taxon>
        <taxon>Lauraceae</taxon>
        <taxon>Cinnamomum</taxon>
    </lineage>
</organism>
<accession>A0A443NFJ3</accession>
<sequence>MSSSTKSSLESKFKISLRKFVSATMNSMGLALLISGAGELSEMVDFGENIENLCREDFRKAFVKVNEDGTEASTAVIAA</sequence>
<comment type="similarity">
    <text evidence="1">Belongs to the serpin family.</text>
</comment>
<proteinExistence type="inferred from homology"/>
<evidence type="ECO:0000256" key="1">
    <source>
        <dbReference type="ARBA" id="ARBA00009500"/>
    </source>
</evidence>
<dbReference type="InterPro" id="IPR042178">
    <property type="entry name" value="Serpin_sf_1"/>
</dbReference>
<dbReference type="SUPFAM" id="SSF56574">
    <property type="entry name" value="Serpins"/>
    <property type="match status" value="1"/>
</dbReference>
<dbReference type="OrthoDB" id="1063785at2759"/>
<dbReference type="Proteomes" id="UP000283530">
    <property type="component" value="Unassembled WGS sequence"/>
</dbReference>
<protein>
    <submittedName>
        <fullName evidence="2">Uncharacterized protein</fullName>
    </submittedName>
</protein>
<comment type="caution">
    <text evidence="2">The sequence shown here is derived from an EMBL/GenBank/DDBJ whole genome shotgun (WGS) entry which is preliminary data.</text>
</comment>
<dbReference type="EMBL" id="QPKB01000002">
    <property type="protein sequence ID" value="RWR77306.1"/>
    <property type="molecule type" value="Genomic_DNA"/>
</dbReference>
<reference evidence="2 3" key="1">
    <citation type="journal article" date="2019" name="Nat. Plants">
        <title>Stout camphor tree genome fills gaps in understanding of flowering plant genome evolution.</title>
        <authorList>
            <person name="Chaw S.M."/>
            <person name="Liu Y.C."/>
            <person name="Wu Y.W."/>
            <person name="Wang H.Y."/>
            <person name="Lin C.I."/>
            <person name="Wu C.S."/>
            <person name="Ke H.M."/>
            <person name="Chang L.Y."/>
            <person name="Hsu C.Y."/>
            <person name="Yang H.T."/>
            <person name="Sudianto E."/>
            <person name="Hsu M.H."/>
            <person name="Wu K.P."/>
            <person name="Wang L.N."/>
            <person name="Leebens-Mack J.H."/>
            <person name="Tsai I.J."/>
        </authorList>
    </citation>
    <scope>NUCLEOTIDE SEQUENCE [LARGE SCALE GENOMIC DNA]</scope>
    <source>
        <strain evidence="3">cv. Chaw 1501</strain>
        <tissue evidence="2">Young leaves</tissue>
    </source>
</reference>
<gene>
    <name evidence="2" type="ORF">CKAN_00578700</name>
</gene>
<name>A0A443NFJ3_9MAGN</name>
<evidence type="ECO:0000313" key="3">
    <source>
        <dbReference type="Proteomes" id="UP000283530"/>
    </source>
</evidence>
<evidence type="ECO:0000313" key="2">
    <source>
        <dbReference type="EMBL" id="RWR77306.1"/>
    </source>
</evidence>
<dbReference type="InterPro" id="IPR036186">
    <property type="entry name" value="Serpin_sf"/>
</dbReference>
<keyword evidence="3" id="KW-1185">Reference proteome</keyword>
<dbReference type="Gene3D" id="3.30.497.10">
    <property type="entry name" value="Antithrombin, subunit I, domain 2"/>
    <property type="match status" value="1"/>
</dbReference>